<protein>
    <submittedName>
        <fullName evidence="1">Uncharacterized protein</fullName>
    </submittedName>
</protein>
<dbReference type="Proteomes" id="UP001549291">
    <property type="component" value="Unassembled WGS sequence"/>
</dbReference>
<gene>
    <name evidence="1" type="ORF">ABIF63_000273</name>
</gene>
<sequence>MMDLKFARLRAHRNNVQRYRSLLATQLSDCERAFIERRLDEELASM</sequence>
<dbReference type="RefSeq" id="WP_354269903.1">
    <property type="nucleotide sequence ID" value="NZ_JBEPTQ010000001.1"/>
</dbReference>
<accession>A0ABV2RIN8</accession>
<evidence type="ECO:0000313" key="1">
    <source>
        <dbReference type="EMBL" id="MET4716170.1"/>
    </source>
</evidence>
<keyword evidence="2" id="KW-1185">Reference proteome</keyword>
<name>A0ABV2RIN8_BRAJP</name>
<proteinExistence type="predicted"/>
<reference evidence="1 2" key="1">
    <citation type="submission" date="2024-06" db="EMBL/GenBank/DDBJ databases">
        <title>Genomic Encyclopedia of Type Strains, Phase V (KMG-V): Genome sequencing to study the core and pangenomes of soil and plant-associated prokaryotes.</title>
        <authorList>
            <person name="Whitman W."/>
        </authorList>
    </citation>
    <scope>NUCLEOTIDE SEQUENCE [LARGE SCALE GENOMIC DNA]</scope>
    <source>
        <strain evidence="1 2">USDA 160</strain>
    </source>
</reference>
<evidence type="ECO:0000313" key="2">
    <source>
        <dbReference type="Proteomes" id="UP001549291"/>
    </source>
</evidence>
<organism evidence="1 2">
    <name type="scientific">Bradyrhizobium japonicum</name>
    <dbReference type="NCBI Taxonomy" id="375"/>
    <lineage>
        <taxon>Bacteria</taxon>
        <taxon>Pseudomonadati</taxon>
        <taxon>Pseudomonadota</taxon>
        <taxon>Alphaproteobacteria</taxon>
        <taxon>Hyphomicrobiales</taxon>
        <taxon>Nitrobacteraceae</taxon>
        <taxon>Bradyrhizobium</taxon>
    </lineage>
</organism>
<dbReference type="EMBL" id="JBEPTQ010000001">
    <property type="protein sequence ID" value="MET4716170.1"/>
    <property type="molecule type" value="Genomic_DNA"/>
</dbReference>
<comment type="caution">
    <text evidence="1">The sequence shown here is derived from an EMBL/GenBank/DDBJ whole genome shotgun (WGS) entry which is preliminary data.</text>
</comment>